<dbReference type="InterPro" id="IPR005303">
    <property type="entry name" value="MOCOS_middle"/>
</dbReference>
<dbReference type="Pfam" id="PF03476">
    <property type="entry name" value="MOSC_N"/>
    <property type="match status" value="1"/>
</dbReference>
<reference evidence="2" key="1">
    <citation type="journal article" date="2015" name="Nature">
        <title>Complex archaea that bridge the gap between prokaryotes and eukaryotes.</title>
        <authorList>
            <person name="Spang A."/>
            <person name="Saw J.H."/>
            <person name="Jorgensen S.L."/>
            <person name="Zaremba-Niedzwiedzka K."/>
            <person name="Martijn J."/>
            <person name="Lind A.E."/>
            <person name="van Eijk R."/>
            <person name="Schleper C."/>
            <person name="Guy L."/>
            <person name="Ettema T.J."/>
        </authorList>
    </citation>
    <scope>NUCLEOTIDE SEQUENCE</scope>
</reference>
<dbReference type="PROSITE" id="PS51340">
    <property type="entry name" value="MOSC"/>
    <property type="match status" value="1"/>
</dbReference>
<accession>A0A0F9UUT8</accession>
<sequence>MMTKVGTVKQIWRYPVKGMAGEQLQQCELGKLGLNGDRIWAIQDTKRQEIQSCKFRPDLLRASARCRKGDNTGPDDQVDITLPDGSVVGSDEPHVHKYLSVLTGLDSTLEPLRSIDDADFYRRYKKDDHTWLEELKATFDREPGEPLPDLDNLPEQMQEFVSLPGTFFLVTPFHLITTASLDYMKQLRPDSDWAVERFRPNIVIETLPGMDGLVEQAWLNKTMRISAAKVDCCDAAPRCGAVTREQATIGKDTDILRSIVKQADQNLGIYGNIIDAGLISVSDEVFID</sequence>
<name>A0A0F9UUT8_9ZZZZ</name>
<proteinExistence type="predicted"/>
<dbReference type="SUPFAM" id="SSF50800">
    <property type="entry name" value="PK beta-barrel domain-like"/>
    <property type="match status" value="1"/>
</dbReference>
<protein>
    <recommendedName>
        <fullName evidence="1">MOSC domain-containing protein</fullName>
    </recommendedName>
</protein>
<dbReference type="GO" id="GO:0030170">
    <property type="term" value="F:pyridoxal phosphate binding"/>
    <property type="evidence" value="ECO:0007669"/>
    <property type="project" value="InterPro"/>
</dbReference>
<evidence type="ECO:0000313" key="2">
    <source>
        <dbReference type="EMBL" id="KKN64926.1"/>
    </source>
</evidence>
<comment type="caution">
    <text evidence="2">The sequence shown here is derived from an EMBL/GenBank/DDBJ whole genome shotgun (WGS) entry which is preliminary data.</text>
</comment>
<gene>
    <name evidence="2" type="ORF">LCGC14_0486850</name>
</gene>
<dbReference type="AlphaFoldDB" id="A0A0F9UUT8"/>
<dbReference type="InterPro" id="IPR005302">
    <property type="entry name" value="MoCF_Sase_C"/>
</dbReference>
<dbReference type="InterPro" id="IPR011037">
    <property type="entry name" value="Pyrv_Knase-like_insert_dom_sf"/>
</dbReference>
<dbReference type="Pfam" id="PF03473">
    <property type="entry name" value="MOSC"/>
    <property type="match status" value="1"/>
</dbReference>
<dbReference type="GO" id="GO:0030151">
    <property type="term" value="F:molybdenum ion binding"/>
    <property type="evidence" value="ECO:0007669"/>
    <property type="project" value="InterPro"/>
</dbReference>
<feature type="domain" description="MOSC" evidence="1">
    <location>
        <begin position="124"/>
        <end position="288"/>
    </location>
</feature>
<dbReference type="GO" id="GO:0003824">
    <property type="term" value="F:catalytic activity"/>
    <property type="evidence" value="ECO:0007669"/>
    <property type="project" value="InterPro"/>
</dbReference>
<organism evidence="2">
    <name type="scientific">marine sediment metagenome</name>
    <dbReference type="NCBI Taxonomy" id="412755"/>
    <lineage>
        <taxon>unclassified sequences</taxon>
        <taxon>metagenomes</taxon>
        <taxon>ecological metagenomes</taxon>
    </lineage>
</organism>
<evidence type="ECO:0000259" key="1">
    <source>
        <dbReference type="PROSITE" id="PS51340"/>
    </source>
</evidence>
<dbReference type="EMBL" id="LAZR01000540">
    <property type="protein sequence ID" value="KKN64926.1"/>
    <property type="molecule type" value="Genomic_DNA"/>
</dbReference>